<dbReference type="InterPro" id="IPR041018">
    <property type="entry name" value="ADPRTs_Tse2"/>
</dbReference>
<evidence type="ECO:0000259" key="2">
    <source>
        <dbReference type="Pfam" id="PF18648"/>
    </source>
</evidence>
<sequence length="93" mass="10648">MKLPSGPNGASMRPNSQTQQSCRVELPDELILVHEFNDHYSLQARKSMTVEELNARITDFLATKGERLTKEEWLEKYPEATEVREVRGSIDLS</sequence>
<gene>
    <name evidence="3" type="ORF">ARAM_006030</name>
</gene>
<protein>
    <recommendedName>
        <fullName evidence="2">Tse2 ADP-ribosyltransferase toxin domain-containing protein</fullName>
    </recommendedName>
</protein>
<accession>A0A0F8WR15</accession>
<name>A0A0F8WR15_9EURO</name>
<dbReference type="EMBL" id="JZBS01003759">
    <property type="protein sequence ID" value="KKK13672.1"/>
    <property type="molecule type" value="Genomic_DNA"/>
</dbReference>
<dbReference type="Pfam" id="PF18648">
    <property type="entry name" value="ADPRTs_Tse2"/>
    <property type="match status" value="1"/>
</dbReference>
<dbReference type="Proteomes" id="UP000034291">
    <property type="component" value="Unassembled WGS sequence"/>
</dbReference>
<dbReference type="AlphaFoldDB" id="A0A0F8WR15"/>
<evidence type="ECO:0000313" key="4">
    <source>
        <dbReference type="Proteomes" id="UP000034291"/>
    </source>
</evidence>
<evidence type="ECO:0000313" key="3">
    <source>
        <dbReference type="EMBL" id="KKK13672.1"/>
    </source>
</evidence>
<proteinExistence type="predicted"/>
<feature type="region of interest" description="Disordered" evidence="1">
    <location>
        <begin position="1"/>
        <end position="22"/>
    </location>
</feature>
<keyword evidence="4" id="KW-1185">Reference proteome</keyword>
<feature type="compositionally biased region" description="Polar residues" evidence="1">
    <location>
        <begin position="13"/>
        <end position="22"/>
    </location>
</feature>
<organism evidence="3 4">
    <name type="scientific">Aspergillus rambellii</name>
    <dbReference type="NCBI Taxonomy" id="308745"/>
    <lineage>
        <taxon>Eukaryota</taxon>
        <taxon>Fungi</taxon>
        <taxon>Dikarya</taxon>
        <taxon>Ascomycota</taxon>
        <taxon>Pezizomycotina</taxon>
        <taxon>Eurotiomycetes</taxon>
        <taxon>Eurotiomycetidae</taxon>
        <taxon>Eurotiales</taxon>
        <taxon>Aspergillaceae</taxon>
        <taxon>Aspergillus</taxon>
        <taxon>Aspergillus subgen. Nidulantes</taxon>
    </lineage>
</organism>
<comment type="caution">
    <text evidence="3">The sequence shown here is derived from an EMBL/GenBank/DDBJ whole genome shotgun (WGS) entry which is preliminary data.</text>
</comment>
<evidence type="ECO:0000256" key="1">
    <source>
        <dbReference type="SAM" id="MobiDB-lite"/>
    </source>
</evidence>
<feature type="domain" description="Tse2 ADP-ribosyltransferase toxin" evidence="2">
    <location>
        <begin position="25"/>
        <end position="73"/>
    </location>
</feature>
<reference evidence="3 4" key="1">
    <citation type="submission" date="2015-02" db="EMBL/GenBank/DDBJ databases">
        <title>Draft Genome Sequences of Two Closely-Related Aflatoxigenic Aspergillus Species Obtained from the Cote d'Ivoire.</title>
        <authorList>
            <person name="Moore G.G."/>
            <person name="Beltz S.B."/>
            <person name="Mack B.M."/>
        </authorList>
    </citation>
    <scope>NUCLEOTIDE SEQUENCE [LARGE SCALE GENOMIC DNA]</scope>
    <source>
        <strain evidence="3 4">SRRC1468</strain>
    </source>
</reference>
<dbReference type="OrthoDB" id="10266325at2759"/>